<evidence type="ECO:0000313" key="4">
    <source>
        <dbReference type="Proteomes" id="UP000029964"/>
    </source>
</evidence>
<dbReference type="InterPro" id="IPR050300">
    <property type="entry name" value="GDXG_lipolytic_enzyme"/>
</dbReference>
<gene>
    <name evidence="3" type="ORF">ACRE_068760</name>
</gene>
<feature type="domain" description="Alpha/beta hydrolase fold-3" evidence="2">
    <location>
        <begin position="117"/>
        <end position="331"/>
    </location>
</feature>
<dbReference type="InterPro" id="IPR029058">
    <property type="entry name" value="AB_hydrolase_fold"/>
</dbReference>
<name>A0A086SZ75_HAPC1</name>
<organism evidence="3 4">
    <name type="scientific">Hapsidospora chrysogenum (strain ATCC 11550 / CBS 779.69 / DSM 880 / IAM 14645 / JCM 23072 / IMI 49137)</name>
    <name type="common">Acremonium chrysogenum</name>
    <dbReference type="NCBI Taxonomy" id="857340"/>
    <lineage>
        <taxon>Eukaryota</taxon>
        <taxon>Fungi</taxon>
        <taxon>Dikarya</taxon>
        <taxon>Ascomycota</taxon>
        <taxon>Pezizomycotina</taxon>
        <taxon>Sordariomycetes</taxon>
        <taxon>Hypocreomycetidae</taxon>
        <taxon>Hypocreales</taxon>
        <taxon>Bionectriaceae</taxon>
        <taxon>Hapsidospora</taxon>
    </lineage>
</organism>
<dbReference type="SUPFAM" id="SSF53474">
    <property type="entry name" value="alpha/beta-Hydrolases"/>
    <property type="match status" value="1"/>
</dbReference>
<proteinExistence type="predicted"/>
<dbReference type="Gene3D" id="3.40.50.1820">
    <property type="entry name" value="alpha/beta hydrolase"/>
    <property type="match status" value="1"/>
</dbReference>
<protein>
    <submittedName>
        <fullName evidence="3">AB hydrolase superfamily protein-like protein</fullName>
    </submittedName>
</protein>
<dbReference type="PANTHER" id="PTHR48081:SF8">
    <property type="entry name" value="ALPHA_BETA HYDROLASE FOLD-3 DOMAIN-CONTAINING PROTEIN-RELATED"/>
    <property type="match status" value="1"/>
</dbReference>
<dbReference type="GO" id="GO:0016787">
    <property type="term" value="F:hydrolase activity"/>
    <property type="evidence" value="ECO:0007669"/>
    <property type="project" value="UniProtKB-KW"/>
</dbReference>
<accession>A0A086SZ75</accession>
<dbReference type="Pfam" id="PF07859">
    <property type="entry name" value="Abhydrolase_3"/>
    <property type="match status" value="1"/>
</dbReference>
<dbReference type="EMBL" id="JPKY01000095">
    <property type="protein sequence ID" value="KFH42407.1"/>
    <property type="molecule type" value="Genomic_DNA"/>
</dbReference>
<evidence type="ECO:0000259" key="2">
    <source>
        <dbReference type="Pfam" id="PF07859"/>
    </source>
</evidence>
<dbReference type="InterPro" id="IPR013094">
    <property type="entry name" value="AB_hydrolase_3"/>
</dbReference>
<keyword evidence="4" id="KW-1185">Reference proteome</keyword>
<dbReference type="PANTHER" id="PTHR48081">
    <property type="entry name" value="AB HYDROLASE SUPERFAMILY PROTEIN C4A8.06C"/>
    <property type="match status" value="1"/>
</dbReference>
<comment type="caution">
    <text evidence="3">The sequence shown here is derived from an EMBL/GenBank/DDBJ whole genome shotgun (WGS) entry which is preliminary data.</text>
</comment>
<dbReference type="OrthoDB" id="408631at2759"/>
<dbReference type="STRING" id="857340.A0A086SZ75"/>
<evidence type="ECO:0000313" key="3">
    <source>
        <dbReference type="EMBL" id="KFH42407.1"/>
    </source>
</evidence>
<dbReference type="Proteomes" id="UP000029964">
    <property type="component" value="Unassembled WGS sequence"/>
</dbReference>
<sequence>MAWCKSKAEYAPYDEPFVPGPKNGHWSHRDPNPILEADEKAAEDGMAWAWGFGRDISVDEFKKNILSFSFAAPEGCPEPGRDIEIEYLKAPVRDGTELGLKVYRGKTTVDGGATLVFRMHGGGWVVGCHETEEPENRILSAMKNVVVVSVDYRMAPEHPFPTAPNDCFDVLKWCKANADRLGINPGKIILVGCSAGANLAAVLAIKAKEEGFTGIIGQHLAIPVTCHPRLFSKVPNHDSYELLSYVQNKDAALVDARRMEVFWDLYTGLNPQADVQHSPLLCSDLGGLPPALIQVAGLDPLRDEGIAYGEALKAAGVEVETVVYAGLPHGFSGFVRIPESKEYYDKLVAFVRKLVGDA</sequence>
<reference evidence="4" key="1">
    <citation type="journal article" date="2014" name="Genome Announc.">
        <title>Genome sequence and annotation of Acremonium chrysogenum, producer of the beta-lactam antibiotic cephalosporin C.</title>
        <authorList>
            <person name="Terfehr D."/>
            <person name="Dahlmann T.A."/>
            <person name="Specht T."/>
            <person name="Zadra I."/>
            <person name="Kuernsteiner H."/>
            <person name="Kueck U."/>
        </authorList>
    </citation>
    <scope>NUCLEOTIDE SEQUENCE [LARGE SCALE GENOMIC DNA]</scope>
    <source>
        <strain evidence="4">ATCC 11550 / CBS 779.69 / DSM 880 / IAM 14645 / JCM 23072 / IMI 49137</strain>
    </source>
</reference>
<keyword evidence="1 3" id="KW-0378">Hydrolase</keyword>
<dbReference type="AlphaFoldDB" id="A0A086SZ75"/>
<dbReference type="HOGENOM" id="CLU_012494_6_3_1"/>
<evidence type="ECO:0000256" key="1">
    <source>
        <dbReference type="ARBA" id="ARBA00022801"/>
    </source>
</evidence>